<dbReference type="SUPFAM" id="SSF57756">
    <property type="entry name" value="Retrovirus zinc finger-like domains"/>
    <property type="match status" value="1"/>
</dbReference>
<comment type="caution">
    <text evidence="4">The sequence shown here is derived from an EMBL/GenBank/DDBJ whole genome shotgun (WGS) entry which is preliminary data.</text>
</comment>
<protein>
    <submittedName>
        <fullName evidence="4">Copia protein</fullName>
    </submittedName>
</protein>
<dbReference type="SMART" id="SM00343">
    <property type="entry name" value="ZnF_C2HC"/>
    <property type="match status" value="2"/>
</dbReference>
<dbReference type="GO" id="GO:0003676">
    <property type="term" value="F:nucleic acid binding"/>
    <property type="evidence" value="ECO:0007669"/>
    <property type="project" value="InterPro"/>
</dbReference>
<dbReference type="Gene3D" id="4.10.60.10">
    <property type="entry name" value="Zinc finger, CCHC-type"/>
    <property type="match status" value="1"/>
</dbReference>
<dbReference type="PANTHER" id="PTHR47481:SF7">
    <property type="entry name" value="CCHC-TYPE DOMAIN-CONTAINING PROTEIN"/>
    <property type="match status" value="1"/>
</dbReference>
<evidence type="ECO:0000256" key="1">
    <source>
        <dbReference type="PROSITE-ProRule" id="PRU00047"/>
    </source>
</evidence>
<dbReference type="PROSITE" id="PS50158">
    <property type="entry name" value="ZF_CCHC"/>
    <property type="match status" value="1"/>
</dbReference>
<dbReference type="PANTHER" id="PTHR47481">
    <property type="match status" value="1"/>
</dbReference>
<proteinExistence type="predicted"/>
<sequence length="328" mass="38053">MTEKSEVTNLTVLRNAATYSLWSFQIKILFEAKQLLKFVDGSVTVNDVPEEQIPLWKEEDAKAKLYIMMTTDKVVKQHLMSCDTSKDMFDKLKNIYEKDTAHQKCHLLQELYAYKWMNQKSVLENICTVQQLAHQLNALDYAVDETAVVTKITSMLPREYSNFATAWDSVPNESKTLDNLCSRLQLEESKILANKEEPSMVFQAILNNKSKVMCRKCKKPGHLAKVCRTKKCGFCNRSNHITENCFFKNKYNNRKCTICKKLNHTEEQCYFKNKNPESGKKNETEGEPNKKKQKTEETKKCFMAFKKLNLDKEKENASDDDLQSESEV</sequence>
<dbReference type="GO" id="GO:0008270">
    <property type="term" value="F:zinc ion binding"/>
    <property type="evidence" value="ECO:0007669"/>
    <property type="project" value="UniProtKB-KW"/>
</dbReference>
<keyword evidence="1" id="KW-0862">Zinc</keyword>
<dbReference type="InterPro" id="IPR036875">
    <property type="entry name" value="Znf_CCHC_sf"/>
</dbReference>
<dbReference type="EMBL" id="JAHWGI010000289">
    <property type="protein sequence ID" value="KAK3912024.1"/>
    <property type="molecule type" value="Genomic_DNA"/>
</dbReference>
<feature type="region of interest" description="Disordered" evidence="2">
    <location>
        <begin position="276"/>
        <end position="297"/>
    </location>
</feature>
<accession>A0AAE1GZM4</accession>
<feature type="domain" description="CCHC-type" evidence="3">
    <location>
        <begin position="214"/>
        <end position="228"/>
    </location>
</feature>
<name>A0AAE1GZM4_9NEOP</name>
<evidence type="ECO:0000313" key="4">
    <source>
        <dbReference type="EMBL" id="KAK3912024.1"/>
    </source>
</evidence>
<keyword evidence="1" id="KW-0479">Metal-binding</keyword>
<organism evidence="4 5">
    <name type="scientific">Frankliniella fusca</name>
    <dbReference type="NCBI Taxonomy" id="407009"/>
    <lineage>
        <taxon>Eukaryota</taxon>
        <taxon>Metazoa</taxon>
        <taxon>Ecdysozoa</taxon>
        <taxon>Arthropoda</taxon>
        <taxon>Hexapoda</taxon>
        <taxon>Insecta</taxon>
        <taxon>Pterygota</taxon>
        <taxon>Neoptera</taxon>
        <taxon>Paraneoptera</taxon>
        <taxon>Thysanoptera</taxon>
        <taxon>Terebrantia</taxon>
        <taxon>Thripoidea</taxon>
        <taxon>Thripidae</taxon>
        <taxon>Frankliniella</taxon>
    </lineage>
</organism>
<evidence type="ECO:0000259" key="3">
    <source>
        <dbReference type="PROSITE" id="PS50158"/>
    </source>
</evidence>
<gene>
    <name evidence="4" type="ORF">KUF71_021594</name>
</gene>
<reference evidence="4" key="2">
    <citation type="journal article" date="2023" name="BMC Genomics">
        <title>Pest status, molecular evolution, and epigenetic factors derived from the genome assembly of Frankliniella fusca, a thysanopteran phytovirus vector.</title>
        <authorList>
            <person name="Catto M.A."/>
            <person name="Labadie P.E."/>
            <person name="Jacobson A.L."/>
            <person name="Kennedy G.G."/>
            <person name="Srinivasan R."/>
            <person name="Hunt B.G."/>
        </authorList>
    </citation>
    <scope>NUCLEOTIDE SEQUENCE</scope>
    <source>
        <strain evidence="4">PL_HMW_Pooled</strain>
    </source>
</reference>
<evidence type="ECO:0000256" key="2">
    <source>
        <dbReference type="SAM" id="MobiDB-lite"/>
    </source>
</evidence>
<dbReference type="Proteomes" id="UP001219518">
    <property type="component" value="Unassembled WGS sequence"/>
</dbReference>
<dbReference type="Pfam" id="PF14223">
    <property type="entry name" value="Retrotran_gag_2"/>
    <property type="match status" value="1"/>
</dbReference>
<reference evidence="4" key="1">
    <citation type="submission" date="2021-07" db="EMBL/GenBank/DDBJ databases">
        <authorList>
            <person name="Catto M.A."/>
            <person name="Jacobson A."/>
            <person name="Kennedy G."/>
            <person name="Labadie P."/>
            <person name="Hunt B.G."/>
            <person name="Srinivasan R."/>
        </authorList>
    </citation>
    <scope>NUCLEOTIDE SEQUENCE</scope>
    <source>
        <strain evidence="4">PL_HMW_Pooled</strain>
        <tissue evidence="4">Head</tissue>
    </source>
</reference>
<dbReference type="AlphaFoldDB" id="A0AAE1GZM4"/>
<evidence type="ECO:0000313" key="5">
    <source>
        <dbReference type="Proteomes" id="UP001219518"/>
    </source>
</evidence>
<keyword evidence="5" id="KW-1185">Reference proteome</keyword>
<keyword evidence="1" id="KW-0863">Zinc-finger</keyword>
<dbReference type="InterPro" id="IPR001878">
    <property type="entry name" value="Znf_CCHC"/>
</dbReference>